<dbReference type="AlphaFoldDB" id="A0A0C2H2E9"/>
<evidence type="ECO:0000313" key="2">
    <source>
        <dbReference type="EMBL" id="KIH67955.1"/>
    </source>
</evidence>
<dbReference type="Gene3D" id="4.10.400.10">
    <property type="entry name" value="Low-density Lipoprotein Receptor"/>
    <property type="match status" value="1"/>
</dbReference>
<keyword evidence="3" id="KW-1185">Reference proteome</keyword>
<dbReference type="InterPro" id="IPR002172">
    <property type="entry name" value="LDrepeatLR_classA_rpt"/>
</dbReference>
<evidence type="ECO:0000313" key="3">
    <source>
        <dbReference type="Proteomes" id="UP000054047"/>
    </source>
</evidence>
<dbReference type="CDD" id="cd00112">
    <property type="entry name" value="LDLa"/>
    <property type="match status" value="1"/>
</dbReference>
<dbReference type="SMART" id="SM00192">
    <property type="entry name" value="LDLa"/>
    <property type="match status" value="1"/>
</dbReference>
<reference evidence="2 3" key="1">
    <citation type="submission" date="2013-12" db="EMBL/GenBank/DDBJ databases">
        <title>Draft genome of the parsitic nematode Ancylostoma duodenale.</title>
        <authorList>
            <person name="Mitreva M."/>
        </authorList>
    </citation>
    <scope>NUCLEOTIDE SEQUENCE [LARGE SCALE GENOMIC DNA]</scope>
    <source>
        <strain evidence="2 3">Zhejiang</strain>
    </source>
</reference>
<evidence type="ECO:0000256" key="1">
    <source>
        <dbReference type="ARBA" id="ARBA00023157"/>
    </source>
</evidence>
<name>A0A0C2H2E9_9BILA</name>
<sequence length="118" mass="12700">MSKMAPGITTSGTVAYGRECTTSQLECGCGRTRCVSRKQVGDDFWDCEDGSDELFNVTHSEGYQIGRDRCIGLNLVAQVMSVPTEAEEGTARIRCSSDSCSSALTPASVTANWEKFVS</sequence>
<dbReference type="Pfam" id="PF00057">
    <property type="entry name" value="Ldl_recept_a"/>
    <property type="match status" value="1"/>
</dbReference>
<dbReference type="InterPro" id="IPR036055">
    <property type="entry name" value="LDL_receptor-like_sf"/>
</dbReference>
<organism evidence="2 3">
    <name type="scientific">Ancylostoma duodenale</name>
    <dbReference type="NCBI Taxonomy" id="51022"/>
    <lineage>
        <taxon>Eukaryota</taxon>
        <taxon>Metazoa</taxon>
        <taxon>Ecdysozoa</taxon>
        <taxon>Nematoda</taxon>
        <taxon>Chromadorea</taxon>
        <taxon>Rhabditida</taxon>
        <taxon>Rhabditina</taxon>
        <taxon>Rhabditomorpha</taxon>
        <taxon>Strongyloidea</taxon>
        <taxon>Ancylostomatidae</taxon>
        <taxon>Ancylostomatinae</taxon>
        <taxon>Ancylostoma</taxon>
    </lineage>
</organism>
<dbReference type="Proteomes" id="UP000054047">
    <property type="component" value="Unassembled WGS sequence"/>
</dbReference>
<dbReference type="OrthoDB" id="6516201at2759"/>
<dbReference type="EMBL" id="KN726513">
    <property type="protein sequence ID" value="KIH67955.1"/>
    <property type="molecule type" value="Genomic_DNA"/>
</dbReference>
<protein>
    <submittedName>
        <fullName evidence="2">Uncharacterized protein</fullName>
    </submittedName>
</protein>
<keyword evidence="1" id="KW-1015">Disulfide bond</keyword>
<dbReference type="SUPFAM" id="SSF57424">
    <property type="entry name" value="LDL receptor-like module"/>
    <property type="match status" value="1"/>
</dbReference>
<accession>A0A0C2H2E9</accession>
<gene>
    <name evidence="2" type="ORF">ANCDUO_01713</name>
</gene>
<proteinExistence type="predicted"/>